<dbReference type="Proteomes" id="UP000433737">
    <property type="component" value="Unassembled WGS sequence"/>
</dbReference>
<sequence>MNQLLSRTREWVTTRTGKVESTGFTAADTAVAKALNDVFSSAVMTDPRQHEQRYSSFLARKPEDRVFVGKFDDVMDFLRAVRQAGAGRRSVKASDMPDLNRDALPLINLSRGFDITYDNNDQEIDRNLGQFTDESQGNMPLADLEATQASLNYSITLIASDKDTLSLMCNTLAANFRSRLTTNFTAQEKLVHWPVEINCSIQDAKTIMFSDMSPPFTQDRIYACQASLIVMVDVLTAHEVDARNVRYDTQLAPGGN</sequence>
<proteinExistence type="predicted"/>
<dbReference type="EMBL" id="CABWMH010000052">
    <property type="protein sequence ID" value="VXC58967.1"/>
    <property type="molecule type" value="Genomic_DNA"/>
</dbReference>
<name>A0AAX3JC13_9GAMM</name>
<protein>
    <submittedName>
        <fullName evidence="1">Baseplate</fullName>
    </submittedName>
</protein>
<organism evidence="1 2">
    <name type="scientific">Pantoea brenneri</name>
    <dbReference type="NCBI Taxonomy" id="472694"/>
    <lineage>
        <taxon>Bacteria</taxon>
        <taxon>Pseudomonadati</taxon>
        <taxon>Pseudomonadota</taxon>
        <taxon>Gammaproteobacteria</taxon>
        <taxon>Enterobacterales</taxon>
        <taxon>Erwiniaceae</taxon>
        <taxon>Pantoea</taxon>
    </lineage>
</organism>
<reference evidence="1 2" key="1">
    <citation type="submission" date="2019-10" db="EMBL/GenBank/DDBJ databases">
        <authorList>
            <person name="Karimi E."/>
        </authorList>
    </citation>
    <scope>NUCLEOTIDE SEQUENCE [LARGE SCALE GENOMIC DNA]</scope>
    <source>
        <strain evidence="1">Pantoea sp. 111</strain>
    </source>
</reference>
<evidence type="ECO:0000313" key="1">
    <source>
        <dbReference type="EMBL" id="VXC58967.1"/>
    </source>
</evidence>
<gene>
    <name evidence="1" type="ORF">PANT111_560023</name>
</gene>
<dbReference type="AlphaFoldDB" id="A0AAX3JC13"/>
<accession>A0AAX3JC13</accession>
<dbReference type="RefSeq" id="WP_159224207.1">
    <property type="nucleotide sequence ID" value="NZ_LR733503.1"/>
</dbReference>
<evidence type="ECO:0000313" key="2">
    <source>
        <dbReference type="Proteomes" id="UP000433737"/>
    </source>
</evidence>
<comment type="caution">
    <text evidence="1">The sequence shown here is derived from an EMBL/GenBank/DDBJ whole genome shotgun (WGS) entry which is preliminary data.</text>
</comment>